<dbReference type="EMBL" id="CQAZ01000147">
    <property type="protein sequence ID" value="CNI77560.1"/>
    <property type="molecule type" value="Genomic_DNA"/>
</dbReference>
<name>A0A0T9RQM8_9GAMM</name>
<reference evidence="3 4" key="2">
    <citation type="submission" date="2015-03" db="EMBL/GenBank/DDBJ databases">
        <authorList>
            <consortium name="Pathogen Informatics"/>
            <person name="Murphy D."/>
        </authorList>
    </citation>
    <scope>NUCLEOTIDE SEQUENCE [LARGE SCALE GENOMIC DNA]</scope>
    <source>
        <strain evidence="3">Type strain: CIP110230</strain>
        <strain evidence="4">type strain: CIP110230</strain>
    </source>
</reference>
<dbReference type="RefSeq" id="WP_156168765.1">
    <property type="nucleotide sequence ID" value="NZ_CAWMMU010000003.1"/>
</dbReference>
<dbReference type="STRING" id="1288385.ERS137968_00675"/>
<dbReference type="EMBL" id="CWJL01000003">
    <property type="protein sequence ID" value="CRY64305.1"/>
    <property type="molecule type" value="Genomic_DNA"/>
</dbReference>
<evidence type="ECO:0000313" key="4">
    <source>
        <dbReference type="Proteomes" id="UP000044625"/>
    </source>
</evidence>
<dbReference type="Proteomes" id="UP000045840">
    <property type="component" value="Unassembled WGS sequence"/>
</dbReference>
<reference evidence="5" key="3">
    <citation type="submission" date="2015-03" db="EMBL/GenBank/DDBJ databases">
        <authorList>
            <consortium name="Pathogen Informatics"/>
        </authorList>
    </citation>
    <scope>NUCLEOTIDE SEQUENCE [LARGE SCALE GENOMIC DNA]</scope>
    <source>
        <strain evidence="5">A125KOH2</strain>
    </source>
</reference>
<gene>
    <name evidence="2" type="ORF">ERS008529_04859</name>
    <name evidence="3" type="ORF">ERS137968_00675</name>
</gene>
<feature type="region of interest" description="Disordered" evidence="1">
    <location>
        <begin position="1"/>
        <end position="21"/>
    </location>
</feature>
<reference evidence="2" key="1">
    <citation type="submission" date="2015-03" db="EMBL/GenBank/DDBJ databases">
        <authorList>
            <person name="Murphy D."/>
        </authorList>
    </citation>
    <scope>NUCLEOTIDE SEQUENCE [LARGE SCALE GENOMIC DNA]</scope>
    <source>
        <strain evidence="2">A125KOH2</strain>
    </source>
</reference>
<dbReference type="Proteomes" id="UP000044625">
    <property type="component" value="Unassembled WGS sequence"/>
</dbReference>
<sequence>MNEEDNYLERRKYMSESDRRAEQLSRFIQNKTRAIRGEKQIPYPDVPFFTPEYIAK</sequence>
<evidence type="ECO:0000313" key="3">
    <source>
        <dbReference type="EMBL" id="CRY64305.1"/>
    </source>
</evidence>
<evidence type="ECO:0000256" key="1">
    <source>
        <dbReference type="SAM" id="MobiDB-lite"/>
    </source>
</evidence>
<proteinExistence type="predicted"/>
<protein>
    <submittedName>
        <fullName evidence="2">Uncharacterized protein</fullName>
    </submittedName>
</protein>
<keyword evidence="4" id="KW-1185">Reference proteome</keyword>
<evidence type="ECO:0000313" key="5">
    <source>
        <dbReference type="Proteomes" id="UP000045840"/>
    </source>
</evidence>
<accession>A0A0T9RQM8</accession>
<feature type="compositionally biased region" description="Basic and acidic residues" evidence="1">
    <location>
        <begin position="7"/>
        <end position="21"/>
    </location>
</feature>
<dbReference type="AlphaFoldDB" id="A0A0T9RQM8"/>
<organism evidence="2 5">
    <name type="scientific">Yersinia pekkanenii</name>
    <dbReference type="NCBI Taxonomy" id="1288385"/>
    <lineage>
        <taxon>Bacteria</taxon>
        <taxon>Pseudomonadati</taxon>
        <taxon>Pseudomonadota</taxon>
        <taxon>Gammaproteobacteria</taxon>
        <taxon>Enterobacterales</taxon>
        <taxon>Yersiniaceae</taxon>
        <taxon>Yersinia</taxon>
    </lineage>
</organism>
<evidence type="ECO:0000313" key="2">
    <source>
        <dbReference type="EMBL" id="CNI77560.1"/>
    </source>
</evidence>